<name>A0A182MU10_9DIPT</name>
<organism evidence="2 3">
    <name type="scientific">Anopheles culicifacies</name>
    <dbReference type="NCBI Taxonomy" id="139723"/>
    <lineage>
        <taxon>Eukaryota</taxon>
        <taxon>Metazoa</taxon>
        <taxon>Ecdysozoa</taxon>
        <taxon>Arthropoda</taxon>
        <taxon>Hexapoda</taxon>
        <taxon>Insecta</taxon>
        <taxon>Pterygota</taxon>
        <taxon>Neoptera</taxon>
        <taxon>Endopterygota</taxon>
        <taxon>Diptera</taxon>
        <taxon>Nematocera</taxon>
        <taxon>Culicoidea</taxon>
        <taxon>Culicidae</taxon>
        <taxon>Anophelinae</taxon>
        <taxon>Anopheles</taxon>
        <taxon>culicifacies species complex</taxon>
    </lineage>
</organism>
<evidence type="ECO:0000313" key="3">
    <source>
        <dbReference type="Proteomes" id="UP000075883"/>
    </source>
</evidence>
<dbReference type="EMBL" id="AXCM01018312">
    <property type="status" value="NOT_ANNOTATED_CDS"/>
    <property type="molecule type" value="Genomic_DNA"/>
</dbReference>
<evidence type="ECO:0000313" key="2">
    <source>
        <dbReference type="EnsemblMetazoa" id="ACUA026234-PA"/>
    </source>
</evidence>
<protein>
    <submittedName>
        <fullName evidence="2">Uncharacterized protein</fullName>
    </submittedName>
</protein>
<keyword evidence="3" id="KW-1185">Reference proteome</keyword>
<dbReference type="AlphaFoldDB" id="A0A182MU10"/>
<dbReference type="Proteomes" id="UP000075883">
    <property type="component" value="Unassembled WGS sequence"/>
</dbReference>
<reference evidence="3" key="1">
    <citation type="submission" date="2013-09" db="EMBL/GenBank/DDBJ databases">
        <title>The Genome Sequence of Anopheles culicifacies species A.</title>
        <authorList>
            <consortium name="The Broad Institute Genomics Platform"/>
            <person name="Neafsey D.E."/>
            <person name="Besansky N."/>
            <person name="Howell P."/>
            <person name="Walton C."/>
            <person name="Young S.K."/>
            <person name="Zeng Q."/>
            <person name="Gargeya S."/>
            <person name="Fitzgerald M."/>
            <person name="Haas B."/>
            <person name="Abouelleil A."/>
            <person name="Allen A.W."/>
            <person name="Alvarado L."/>
            <person name="Arachchi H.M."/>
            <person name="Berlin A.M."/>
            <person name="Chapman S.B."/>
            <person name="Gainer-Dewar J."/>
            <person name="Goldberg J."/>
            <person name="Griggs A."/>
            <person name="Gujja S."/>
            <person name="Hansen M."/>
            <person name="Howarth C."/>
            <person name="Imamovic A."/>
            <person name="Ireland A."/>
            <person name="Larimer J."/>
            <person name="McCowan C."/>
            <person name="Murphy C."/>
            <person name="Pearson M."/>
            <person name="Poon T.W."/>
            <person name="Priest M."/>
            <person name="Roberts A."/>
            <person name="Saif S."/>
            <person name="Shea T."/>
            <person name="Sisk P."/>
            <person name="Sykes S."/>
            <person name="Wortman J."/>
            <person name="Nusbaum C."/>
            <person name="Birren B."/>
        </authorList>
    </citation>
    <scope>NUCLEOTIDE SEQUENCE [LARGE SCALE GENOMIC DNA]</scope>
    <source>
        <strain evidence="3">A-37</strain>
    </source>
</reference>
<dbReference type="VEuPathDB" id="VectorBase:ACUA026234"/>
<evidence type="ECO:0000256" key="1">
    <source>
        <dbReference type="SAM" id="SignalP"/>
    </source>
</evidence>
<feature type="signal peptide" evidence="1">
    <location>
        <begin position="1"/>
        <end position="19"/>
    </location>
</feature>
<accession>A0A182MU10</accession>
<sequence>MKSIIALVLFVACATQVYSGCLRTYPYYSHHVSTLDELHGSGCHRAGYHHGILNCNHPSVSSYHRPGPCSCGNCVRCKSHPSYPYYSGAVVPFHQYGSEAKFY</sequence>
<keyword evidence="1" id="KW-0732">Signal</keyword>
<proteinExistence type="predicted"/>
<dbReference type="EnsemblMetazoa" id="ACUA026234-RA">
    <property type="protein sequence ID" value="ACUA026234-PA"/>
    <property type="gene ID" value="ACUA026234"/>
</dbReference>
<feature type="chain" id="PRO_5008128820" evidence="1">
    <location>
        <begin position="20"/>
        <end position="103"/>
    </location>
</feature>
<reference evidence="2" key="2">
    <citation type="submission" date="2020-05" db="UniProtKB">
        <authorList>
            <consortium name="EnsemblMetazoa"/>
        </authorList>
    </citation>
    <scope>IDENTIFICATION</scope>
    <source>
        <strain evidence="2">A-37</strain>
    </source>
</reference>